<name>A0ABW6BXC7_9BACT</name>
<accession>A0ABW6BXC7</accession>
<organism evidence="3 4">
    <name type="scientific">Pontibacter toksunensis</name>
    <dbReference type="NCBI Taxonomy" id="1332631"/>
    <lineage>
        <taxon>Bacteria</taxon>
        <taxon>Pseudomonadati</taxon>
        <taxon>Bacteroidota</taxon>
        <taxon>Cytophagia</taxon>
        <taxon>Cytophagales</taxon>
        <taxon>Hymenobacteraceae</taxon>
        <taxon>Pontibacter</taxon>
    </lineage>
</organism>
<comment type="caution">
    <text evidence="3">The sequence shown here is derived from an EMBL/GenBank/DDBJ whole genome shotgun (WGS) entry which is preliminary data.</text>
</comment>
<sequence>MKKTPFLAASIALSGFAFLDADAQSSYQQTTVPQQEEKKEKVTQDQLPEPVKSALKSDTYKNWSVGDINKVVRAEGTSVYEVTMTNAQGHTGVVLMNEKGGDASKD</sequence>
<reference evidence="4" key="1">
    <citation type="journal article" date="2019" name="Int. J. Syst. Evol. Microbiol.">
        <title>The Global Catalogue of Microorganisms (GCM) 10K type strain sequencing project: providing services to taxonomists for standard genome sequencing and annotation.</title>
        <authorList>
            <consortium name="The Broad Institute Genomics Platform"/>
            <consortium name="The Broad Institute Genome Sequencing Center for Infectious Disease"/>
            <person name="Wu L."/>
            <person name="Ma J."/>
        </authorList>
    </citation>
    <scope>NUCLEOTIDE SEQUENCE [LARGE SCALE GENOMIC DNA]</scope>
    <source>
        <strain evidence="4">KCTC 23984</strain>
    </source>
</reference>
<dbReference type="SUPFAM" id="SSF160574">
    <property type="entry name" value="BT0923-like"/>
    <property type="match status" value="1"/>
</dbReference>
<dbReference type="RefSeq" id="WP_377485956.1">
    <property type="nucleotide sequence ID" value="NZ_JBHUOX010000011.1"/>
</dbReference>
<evidence type="ECO:0000313" key="4">
    <source>
        <dbReference type="Proteomes" id="UP001597641"/>
    </source>
</evidence>
<evidence type="ECO:0000256" key="1">
    <source>
        <dbReference type="SAM" id="MobiDB-lite"/>
    </source>
</evidence>
<evidence type="ECO:0000256" key="2">
    <source>
        <dbReference type="SAM" id="SignalP"/>
    </source>
</evidence>
<protein>
    <recommendedName>
        <fullName evidence="5">PepSY domain-containing protein</fullName>
    </recommendedName>
</protein>
<feature type="chain" id="PRO_5047502967" description="PepSY domain-containing protein" evidence="2">
    <location>
        <begin position="24"/>
        <end position="106"/>
    </location>
</feature>
<dbReference type="EMBL" id="JBHUOX010000011">
    <property type="protein sequence ID" value="MFD3001647.1"/>
    <property type="molecule type" value="Genomic_DNA"/>
</dbReference>
<keyword evidence="4" id="KW-1185">Reference proteome</keyword>
<gene>
    <name evidence="3" type="ORF">ACFS7Z_14845</name>
</gene>
<dbReference type="Proteomes" id="UP001597641">
    <property type="component" value="Unassembled WGS sequence"/>
</dbReference>
<feature type="signal peptide" evidence="2">
    <location>
        <begin position="1"/>
        <end position="23"/>
    </location>
</feature>
<evidence type="ECO:0008006" key="5">
    <source>
        <dbReference type="Google" id="ProtNLM"/>
    </source>
</evidence>
<proteinExistence type="predicted"/>
<evidence type="ECO:0000313" key="3">
    <source>
        <dbReference type="EMBL" id="MFD3001647.1"/>
    </source>
</evidence>
<feature type="region of interest" description="Disordered" evidence="1">
    <location>
        <begin position="27"/>
        <end position="53"/>
    </location>
</feature>
<dbReference type="Gene3D" id="3.10.450.360">
    <property type="match status" value="1"/>
</dbReference>
<keyword evidence="2" id="KW-0732">Signal</keyword>